<evidence type="ECO:0000256" key="1">
    <source>
        <dbReference type="ARBA" id="ARBA00004651"/>
    </source>
</evidence>
<reference evidence="12" key="2">
    <citation type="submission" date="2025-09" db="UniProtKB">
        <authorList>
            <consortium name="Ensembl"/>
        </authorList>
    </citation>
    <scope>IDENTIFICATION</scope>
</reference>
<dbReference type="Proteomes" id="UP000694569">
    <property type="component" value="Unplaced"/>
</dbReference>
<evidence type="ECO:0000256" key="6">
    <source>
        <dbReference type="ARBA" id="ARBA00023040"/>
    </source>
</evidence>
<sequence>MQALIFAVEEINSRLDLLPNITLGFLIYDTCAALRRTVEGALWMLSGGGEIIPNYQCQEETRLACIISYTGSTRSIIMTQILDLYRYPQLSYFSTSPSLSSMNQLSSISSNEVQYRGLAQLVTYFGWTWIGLLATDDDYGQVGAQMVKKEIITSGACVAFVENILTGHPKRNAPNIVHVIKKSVVNVVIVLSSPFDFLPVVEELVSQNVTGKTWVASESWSTSAFLLKERFQRVLGGTIGFAIHGGQMLGFGEYLYSLHPSNHLNDGFVNEFWEKVFSCTWNKKDDSNTTRKCTGRENLKTSLIKADLRITFNVYTCVYAIAWALQSLLQCKPGQGPFHHGACADISSLQPWQVHHYVKNVNFHTSDGTHIFFNDKGNSPAIYDILNWQLEATQNLKQVLVGIYNSSAPPEHALMMDNAAIRWNQGDTQVHYHKKYFNDMLK</sequence>
<accession>A0A8C5MHP9</accession>
<evidence type="ECO:0000256" key="4">
    <source>
        <dbReference type="ARBA" id="ARBA00022729"/>
    </source>
</evidence>
<keyword evidence="6" id="KW-0297">G-protein coupled receptor</keyword>
<keyword evidence="2" id="KW-1003">Cell membrane</keyword>
<keyword evidence="10" id="KW-0807">Transducer</keyword>
<comment type="subcellular location">
    <subcellularLocation>
        <location evidence="1">Cell membrane</location>
        <topology evidence="1">Multi-pass membrane protein</topology>
    </subcellularLocation>
</comment>
<keyword evidence="9" id="KW-0325">Glycoprotein</keyword>
<evidence type="ECO:0000259" key="11">
    <source>
        <dbReference type="Pfam" id="PF01094"/>
    </source>
</evidence>
<dbReference type="GO" id="GO:0005886">
    <property type="term" value="C:plasma membrane"/>
    <property type="evidence" value="ECO:0007669"/>
    <property type="project" value="UniProtKB-SubCell"/>
</dbReference>
<dbReference type="PANTHER" id="PTHR24061:SF599">
    <property type="entry name" value="G-PROTEIN COUPLED RECEPTORS FAMILY 3 PROFILE DOMAIN-CONTAINING PROTEIN"/>
    <property type="match status" value="1"/>
</dbReference>
<evidence type="ECO:0000313" key="13">
    <source>
        <dbReference type="Proteomes" id="UP000694569"/>
    </source>
</evidence>
<dbReference type="Pfam" id="PF01094">
    <property type="entry name" value="ANF_receptor"/>
    <property type="match status" value="1"/>
</dbReference>
<evidence type="ECO:0000256" key="2">
    <source>
        <dbReference type="ARBA" id="ARBA00022475"/>
    </source>
</evidence>
<feature type="domain" description="Receptor ligand binding region" evidence="11">
    <location>
        <begin position="2"/>
        <end position="389"/>
    </location>
</feature>
<dbReference type="InterPro" id="IPR000337">
    <property type="entry name" value="GPCR_3"/>
</dbReference>
<keyword evidence="13" id="KW-1185">Reference proteome</keyword>
<dbReference type="PRINTS" id="PR00592">
    <property type="entry name" value="CASENSINGR"/>
</dbReference>
<dbReference type="PRINTS" id="PR00248">
    <property type="entry name" value="GPCRMGR"/>
</dbReference>
<keyword evidence="3" id="KW-0812">Transmembrane</keyword>
<dbReference type="InterPro" id="IPR028082">
    <property type="entry name" value="Peripla_BP_I"/>
</dbReference>
<name>A0A8C5MHP9_9ANUR</name>
<evidence type="ECO:0000256" key="7">
    <source>
        <dbReference type="ARBA" id="ARBA00023136"/>
    </source>
</evidence>
<dbReference type="PANTHER" id="PTHR24061">
    <property type="entry name" value="CALCIUM-SENSING RECEPTOR-RELATED"/>
    <property type="match status" value="1"/>
</dbReference>
<evidence type="ECO:0000256" key="10">
    <source>
        <dbReference type="ARBA" id="ARBA00023224"/>
    </source>
</evidence>
<dbReference type="AlphaFoldDB" id="A0A8C5MHP9"/>
<proteinExistence type="predicted"/>
<dbReference type="GeneTree" id="ENSGT00950000182788"/>
<protein>
    <recommendedName>
        <fullName evidence="11">Receptor ligand binding region domain-containing protein</fullName>
    </recommendedName>
</protein>
<evidence type="ECO:0000256" key="9">
    <source>
        <dbReference type="ARBA" id="ARBA00023180"/>
    </source>
</evidence>
<dbReference type="Ensembl" id="ENSLLET00000013724.1">
    <property type="protein sequence ID" value="ENSLLEP00000013205.1"/>
    <property type="gene ID" value="ENSLLEG00000008346.1"/>
</dbReference>
<dbReference type="InterPro" id="IPR001828">
    <property type="entry name" value="ANF_lig-bd_rcpt"/>
</dbReference>
<keyword evidence="7" id="KW-0472">Membrane</keyword>
<dbReference type="FunFam" id="3.40.50.2300:FF:000016">
    <property type="entry name" value="Taste 1 receptor member 2"/>
    <property type="match status" value="1"/>
</dbReference>
<keyword evidence="5" id="KW-1133">Transmembrane helix</keyword>
<reference evidence="12" key="1">
    <citation type="submission" date="2025-08" db="UniProtKB">
        <authorList>
            <consortium name="Ensembl"/>
        </authorList>
    </citation>
    <scope>IDENTIFICATION</scope>
</reference>
<dbReference type="Gene3D" id="3.40.50.2300">
    <property type="match status" value="2"/>
</dbReference>
<evidence type="ECO:0000256" key="8">
    <source>
        <dbReference type="ARBA" id="ARBA00023170"/>
    </source>
</evidence>
<dbReference type="SUPFAM" id="SSF53822">
    <property type="entry name" value="Periplasmic binding protein-like I"/>
    <property type="match status" value="1"/>
</dbReference>
<evidence type="ECO:0000256" key="3">
    <source>
        <dbReference type="ARBA" id="ARBA00022692"/>
    </source>
</evidence>
<dbReference type="OrthoDB" id="5984008at2759"/>
<dbReference type="InterPro" id="IPR000068">
    <property type="entry name" value="GPCR_3_Ca_sens_rcpt-rel"/>
</dbReference>
<keyword evidence="4" id="KW-0732">Signal</keyword>
<evidence type="ECO:0000313" key="12">
    <source>
        <dbReference type="Ensembl" id="ENSLLEP00000013205.1"/>
    </source>
</evidence>
<organism evidence="12 13">
    <name type="scientific">Leptobrachium leishanense</name>
    <name type="common">Leishan spiny toad</name>
    <dbReference type="NCBI Taxonomy" id="445787"/>
    <lineage>
        <taxon>Eukaryota</taxon>
        <taxon>Metazoa</taxon>
        <taxon>Chordata</taxon>
        <taxon>Craniata</taxon>
        <taxon>Vertebrata</taxon>
        <taxon>Euteleostomi</taxon>
        <taxon>Amphibia</taxon>
        <taxon>Batrachia</taxon>
        <taxon>Anura</taxon>
        <taxon>Pelobatoidea</taxon>
        <taxon>Megophryidae</taxon>
        <taxon>Leptobrachium</taxon>
    </lineage>
</organism>
<evidence type="ECO:0000256" key="5">
    <source>
        <dbReference type="ARBA" id="ARBA00022989"/>
    </source>
</evidence>
<dbReference type="GO" id="GO:0004930">
    <property type="term" value="F:G protein-coupled receptor activity"/>
    <property type="evidence" value="ECO:0007669"/>
    <property type="project" value="UniProtKB-KW"/>
</dbReference>
<keyword evidence="8" id="KW-0675">Receptor</keyword>